<dbReference type="AlphaFoldDB" id="A0A212JUE5"/>
<gene>
    <name evidence="6" type="primary">cobH</name>
    <name evidence="6" type="ORF">KM92DES2_11746</name>
</gene>
<dbReference type="SUPFAM" id="SSF63965">
    <property type="entry name" value="Precorrin-8X methylmutase CbiC/CobH"/>
    <property type="match status" value="1"/>
</dbReference>
<dbReference type="GO" id="GO:0009236">
    <property type="term" value="P:cobalamin biosynthetic process"/>
    <property type="evidence" value="ECO:0007669"/>
    <property type="project" value="UniProtKB-UniPathway"/>
</dbReference>
<feature type="domain" description="Cobalamin biosynthesis precorrin-8X methylmutase CobH/CbiC" evidence="5">
    <location>
        <begin position="21"/>
        <end position="216"/>
    </location>
</feature>
<dbReference type="UniPathway" id="UPA00148"/>
<comment type="pathway">
    <text evidence="1">Cofactor biosynthesis; adenosylcobalamin biosynthesis.</text>
</comment>
<dbReference type="EMBL" id="FLUP01000001">
    <property type="protein sequence ID" value="SBW03071.1"/>
    <property type="molecule type" value="Genomic_DNA"/>
</dbReference>
<dbReference type="Pfam" id="PF02570">
    <property type="entry name" value="CbiC"/>
    <property type="match status" value="1"/>
</dbReference>
<name>A0A212JUE5_9BACT</name>
<dbReference type="GO" id="GO:0016993">
    <property type="term" value="F:precorrin-8X methylmutase activity"/>
    <property type="evidence" value="ECO:0007669"/>
    <property type="project" value="UniProtKB-EC"/>
</dbReference>
<comment type="similarity">
    <text evidence="2">Belongs to the CobH/CbiC family.</text>
</comment>
<sequence>MVHNSTDKTSVDLDPACTPAEIENRSFTIIDAEIPEPRAFSGSLWQVARRCVHTLGDTDIVDDLRLSAQGLEAGVNALLAGCTVYTDTRMAAAGLPMRRLDPLGVTVTPLMALPGLAELAASRGTTRSRAGLESIAQDMGGNIVVIGNAPTALLGLLDVLAQGAQPPALIVGMPVGFVNAAQSKELLRQSPWPHFTLLGRKGGSAVAAACINALADIALAQRGLTRVAAL</sequence>
<dbReference type="RefSeq" id="WP_227118794.1">
    <property type="nucleotide sequence ID" value="NZ_CABUEN010000007.1"/>
</dbReference>
<dbReference type="PANTHER" id="PTHR43588">
    <property type="entry name" value="COBALT-PRECORRIN-8 METHYLMUTASE"/>
    <property type="match status" value="1"/>
</dbReference>
<dbReference type="InterPro" id="IPR036588">
    <property type="entry name" value="CobH/CbiC_sf"/>
</dbReference>
<dbReference type="PANTHER" id="PTHR43588:SF1">
    <property type="entry name" value="COBALT-PRECORRIN-8 METHYLMUTASE"/>
    <property type="match status" value="1"/>
</dbReference>
<keyword evidence="4 6" id="KW-0413">Isomerase</keyword>
<reference evidence="6" key="1">
    <citation type="submission" date="2016-04" db="EMBL/GenBank/DDBJ databases">
        <authorList>
            <person name="Evans L.H."/>
            <person name="Alamgir A."/>
            <person name="Owens N."/>
            <person name="Weber N.D."/>
            <person name="Virtaneva K."/>
            <person name="Barbian K."/>
            <person name="Babar A."/>
            <person name="Rosenke K."/>
        </authorList>
    </citation>
    <scope>NUCLEOTIDE SEQUENCE</scope>
    <source>
        <strain evidence="6">92-2</strain>
    </source>
</reference>
<organism evidence="6">
    <name type="scientific">uncultured Desulfovibrio sp</name>
    <dbReference type="NCBI Taxonomy" id="167968"/>
    <lineage>
        <taxon>Bacteria</taxon>
        <taxon>Pseudomonadati</taxon>
        <taxon>Thermodesulfobacteriota</taxon>
        <taxon>Desulfovibrionia</taxon>
        <taxon>Desulfovibrionales</taxon>
        <taxon>Desulfovibrionaceae</taxon>
        <taxon>Desulfovibrio</taxon>
        <taxon>environmental samples</taxon>
    </lineage>
</organism>
<dbReference type="EC" id="5.4.99.61" evidence="6"/>
<dbReference type="Gene3D" id="3.40.50.10230">
    <property type="entry name" value="Cobalamin biosynthesis CobH/CbiC, precorrin-8X methylmutase"/>
    <property type="match status" value="1"/>
</dbReference>
<proteinExistence type="inferred from homology"/>
<dbReference type="InterPro" id="IPR003722">
    <property type="entry name" value="Cbl_synth_CobH/CbiC"/>
</dbReference>
<evidence type="ECO:0000256" key="4">
    <source>
        <dbReference type="ARBA" id="ARBA00023235"/>
    </source>
</evidence>
<accession>A0A212JUE5</accession>
<evidence type="ECO:0000256" key="3">
    <source>
        <dbReference type="ARBA" id="ARBA00022573"/>
    </source>
</evidence>
<protein>
    <submittedName>
        <fullName evidence="6">Precorrin-8X methylmutase</fullName>
        <ecNumber evidence="6">5.4.99.61</ecNumber>
    </submittedName>
</protein>
<keyword evidence="3" id="KW-0169">Cobalamin biosynthesis</keyword>
<evidence type="ECO:0000256" key="2">
    <source>
        <dbReference type="ARBA" id="ARBA00009774"/>
    </source>
</evidence>
<evidence type="ECO:0000313" key="6">
    <source>
        <dbReference type="EMBL" id="SBW03071.1"/>
    </source>
</evidence>
<evidence type="ECO:0000259" key="5">
    <source>
        <dbReference type="Pfam" id="PF02570"/>
    </source>
</evidence>
<evidence type="ECO:0000256" key="1">
    <source>
        <dbReference type="ARBA" id="ARBA00004953"/>
    </source>
</evidence>